<name>A0ABQ0MRY0_9GAMM</name>
<reference evidence="1 2" key="1">
    <citation type="submission" date="2017-06" db="EMBL/GenBank/DDBJ databases">
        <title>Whole Genome Sequences of Colwellia marinimaniae MTCD1.</title>
        <authorList>
            <person name="Kusumoto H."/>
            <person name="Inoue M."/>
            <person name="Tanikawa K."/>
            <person name="Maeji H."/>
            <person name="Cameron J.H."/>
            <person name="Bartlett D.H."/>
        </authorList>
    </citation>
    <scope>NUCLEOTIDE SEQUENCE [LARGE SCALE GENOMIC DNA]</scope>
    <source>
        <strain evidence="1 2">MTCD1</strain>
    </source>
</reference>
<comment type="caution">
    <text evidence="1">The sequence shown here is derived from an EMBL/GenBank/DDBJ whole genome shotgun (WGS) entry which is preliminary data.</text>
</comment>
<accession>A0ABQ0MRY0</accession>
<organism evidence="1 2">
    <name type="scientific">Colwellia marinimaniae</name>
    <dbReference type="NCBI Taxonomy" id="1513592"/>
    <lineage>
        <taxon>Bacteria</taxon>
        <taxon>Pseudomonadati</taxon>
        <taxon>Pseudomonadota</taxon>
        <taxon>Gammaproteobacteria</taxon>
        <taxon>Alteromonadales</taxon>
        <taxon>Colwelliaceae</taxon>
        <taxon>Colwellia</taxon>
    </lineage>
</organism>
<keyword evidence="2" id="KW-1185">Reference proteome</keyword>
<evidence type="ECO:0000313" key="1">
    <source>
        <dbReference type="EMBL" id="GAW95131.1"/>
    </source>
</evidence>
<protein>
    <submittedName>
        <fullName evidence="1">Uncharacterized protein</fullName>
    </submittedName>
</protein>
<evidence type="ECO:0000313" key="2">
    <source>
        <dbReference type="Proteomes" id="UP000197068"/>
    </source>
</evidence>
<gene>
    <name evidence="1" type="ORF">MTCD1_00730</name>
</gene>
<dbReference type="Proteomes" id="UP000197068">
    <property type="component" value="Unassembled WGS sequence"/>
</dbReference>
<proteinExistence type="predicted"/>
<dbReference type="EMBL" id="BDQM01000004">
    <property type="protein sequence ID" value="GAW95131.1"/>
    <property type="molecule type" value="Genomic_DNA"/>
</dbReference>
<sequence length="129" mass="15451">MQWGLCVIFTYFEIQTTAINSVRQKVRYAEDEDNPQLLSFWLMAEQTLFTASNINVSEDARWQLYQGQFRLLLDAICDNLLSEHWRQLCLDNIYRPLTDLNRISQCEASKKRLRHLWLELNITSQYFHC</sequence>